<reference evidence="2" key="1">
    <citation type="submission" date="2019-05" db="EMBL/GenBank/DDBJ databases">
        <title>Methanoculleus sp. FWC-SCC1, a methanogenic archaeon isolated from deep marine cold seep.</title>
        <authorList>
            <person name="Chen Y.-W."/>
            <person name="Chen S.-C."/>
            <person name="Teng N.-H."/>
            <person name="Lai M.-C."/>
        </authorList>
    </citation>
    <scope>NUCLEOTIDE SEQUENCE</scope>
    <source>
        <strain evidence="2">FWC-SCC1</strain>
    </source>
</reference>
<evidence type="ECO:0000259" key="1">
    <source>
        <dbReference type="SMART" id="SM00359"/>
    </source>
</evidence>
<comment type="caution">
    <text evidence="2">The sequence shown here is derived from an EMBL/GenBank/DDBJ whole genome shotgun (WGS) entry which is preliminary data.</text>
</comment>
<dbReference type="CDD" id="cd23947">
    <property type="entry name" value="PAPS_reductase-like_YbdN"/>
    <property type="match status" value="1"/>
</dbReference>
<feature type="domain" description="PUA" evidence="1">
    <location>
        <begin position="123"/>
        <end position="198"/>
    </location>
</feature>
<dbReference type="SUPFAM" id="SSF52402">
    <property type="entry name" value="Adenine nucleotide alpha hydrolases-like"/>
    <property type="match status" value="1"/>
</dbReference>
<dbReference type="InterPro" id="IPR014729">
    <property type="entry name" value="Rossmann-like_a/b/a_fold"/>
</dbReference>
<dbReference type="SUPFAM" id="SSF88697">
    <property type="entry name" value="PUA domain-like"/>
    <property type="match status" value="1"/>
</dbReference>
<dbReference type="NCBIfam" id="NF010367">
    <property type="entry name" value="PRK13795.1-2"/>
    <property type="match status" value="1"/>
</dbReference>
<dbReference type="InterPro" id="IPR050128">
    <property type="entry name" value="Sulfate_adenylyltrnsfr_sub2"/>
</dbReference>
<dbReference type="PANTHER" id="PTHR43196:SF2">
    <property type="entry name" value="PHOSPHOADENOSINE PHOSPHOSULFATE REDUCTASE"/>
    <property type="match status" value="1"/>
</dbReference>
<dbReference type="SMART" id="SM00359">
    <property type="entry name" value="PUA"/>
    <property type="match status" value="1"/>
</dbReference>
<keyword evidence="3" id="KW-1185">Reference proteome</keyword>
<evidence type="ECO:0000313" key="2">
    <source>
        <dbReference type="EMBL" id="MDN7024478.1"/>
    </source>
</evidence>
<dbReference type="Gene3D" id="3.40.50.620">
    <property type="entry name" value="HUPs"/>
    <property type="match status" value="1"/>
</dbReference>
<dbReference type="InterPro" id="IPR002500">
    <property type="entry name" value="PAPS_reduct_dom"/>
</dbReference>
<dbReference type="InterPro" id="IPR002478">
    <property type="entry name" value="PUA"/>
</dbReference>
<dbReference type="Gene3D" id="2.30.130.10">
    <property type="entry name" value="PUA domain"/>
    <property type="match status" value="1"/>
</dbReference>
<dbReference type="PANTHER" id="PTHR43196">
    <property type="entry name" value="SULFATE ADENYLYLTRANSFERASE SUBUNIT 2"/>
    <property type="match status" value="1"/>
</dbReference>
<accession>A0ABT8M976</accession>
<gene>
    <name evidence="2" type="ORF">FGU65_06175</name>
</gene>
<dbReference type="PROSITE" id="PS50890">
    <property type="entry name" value="PUA"/>
    <property type="match status" value="1"/>
</dbReference>
<dbReference type="InterPro" id="IPR004521">
    <property type="entry name" value="Uncharacterised_CHP00451"/>
</dbReference>
<dbReference type="EMBL" id="VCYH01000003">
    <property type="protein sequence ID" value="MDN7024478.1"/>
    <property type="molecule type" value="Genomic_DNA"/>
</dbReference>
<dbReference type="InterPro" id="IPR036974">
    <property type="entry name" value="PUA_sf"/>
</dbReference>
<dbReference type="InterPro" id="IPR015947">
    <property type="entry name" value="PUA-like_sf"/>
</dbReference>
<dbReference type="RefSeq" id="WP_301663582.1">
    <property type="nucleotide sequence ID" value="NZ_VCYH01000003.1"/>
</dbReference>
<name>A0ABT8M976_9EURY</name>
<dbReference type="NCBIfam" id="TIGR00451">
    <property type="entry name" value="unchar_dom_2"/>
    <property type="match status" value="1"/>
</dbReference>
<dbReference type="CDD" id="cd07953">
    <property type="entry name" value="PUA"/>
    <property type="match status" value="1"/>
</dbReference>
<protein>
    <submittedName>
        <fullName evidence="2">Phosphoadenosine phosphosulfate reductase</fullName>
    </submittedName>
</protein>
<dbReference type="Pfam" id="PF01507">
    <property type="entry name" value="PAPS_reduct"/>
    <property type="match status" value="1"/>
</dbReference>
<dbReference type="Pfam" id="PF01472">
    <property type="entry name" value="PUA"/>
    <property type="match status" value="1"/>
</dbReference>
<dbReference type="Proteomes" id="UP001168338">
    <property type="component" value="Unassembled WGS sequence"/>
</dbReference>
<sequence length="469" mass="52239">MPRIYLGKILLRWCDACHAPVMAETCGCGAATRPVSVTPPGDARPAFRGDIDLVNRIYHDAFGSALIPDGHLALMNKVPSEDRMDEIVMGGAVVGAIRYLPEEGRWEALPRPHAALYMTPKKRFVVADDGAVPSIRDEGASLLAPGLVAIDPAVAVGDEVFILSRNGECIGVGRAKVGAADAKQMERGTVVRTRKNLAASCIPGEADWDTAVAANAPTTAAYEAAAMRFVRDVVERNPEVPPTVSYSGGKDSLAVLLVVLEAIGRVPLIFADTGLEFPETYANVDAVAERYDMPVVRIDESENFWKTFDEQGPPAVDFRWCCKVCKLHPVAHLIEEHWGECLSFIGQRKYESVKRMQSRRVWRNRHVPCQLSAAPIQTWTAMHVWLYIFAKQAPYNPLYEQGLDRIGCFMCPSSDIATLKRIEETCPDLWSTWTERLEDWRQQEQLPREWIEAGLWRKRGGKDEEDSYN</sequence>
<proteinExistence type="predicted"/>
<evidence type="ECO:0000313" key="3">
    <source>
        <dbReference type="Proteomes" id="UP001168338"/>
    </source>
</evidence>
<organism evidence="2 3">
    <name type="scientific">Methanoculleus frigidifontis</name>
    <dbReference type="NCBI Taxonomy" id="2584085"/>
    <lineage>
        <taxon>Archaea</taxon>
        <taxon>Methanobacteriati</taxon>
        <taxon>Methanobacteriota</taxon>
        <taxon>Stenosarchaea group</taxon>
        <taxon>Methanomicrobia</taxon>
        <taxon>Methanomicrobiales</taxon>
        <taxon>Methanomicrobiaceae</taxon>
        <taxon>Methanoculleus</taxon>
    </lineage>
</organism>